<dbReference type="InterPro" id="IPR002104">
    <property type="entry name" value="Integrase_catalytic"/>
</dbReference>
<dbReference type="Gene3D" id="3.90.220.20">
    <property type="entry name" value="DNA methylase specificity domains"/>
    <property type="match status" value="1"/>
</dbReference>
<dbReference type="PANTHER" id="PTHR30349:SF77">
    <property type="entry name" value="TYROSINE RECOMBINASE XERC"/>
    <property type="match status" value="1"/>
</dbReference>
<dbReference type="PANTHER" id="PTHR30349">
    <property type="entry name" value="PHAGE INTEGRASE-RELATED"/>
    <property type="match status" value="1"/>
</dbReference>
<organism evidence="14 15">
    <name type="scientific">Bifidobacterium parmae</name>
    <dbReference type="NCBI Taxonomy" id="361854"/>
    <lineage>
        <taxon>Bacteria</taxon>
        <taxon>Bacillati</taxon>
        <taxon>Actinomycetota</taxon>
        <taxon>Actinomycetes</taxon>
        <taxon>Bifidobacteriales</taxon>
        <taxon>Bifidobacteriaceae</taxon>
        <taxon>Bifidobacterium</taxon>
    </lineage>
</organism>
<keyword evidence="8 11" id="KW-0238">DNA-binding</keyword>
<dbReference type="Pfam" id="PF01420">
    <property type="entry name" value="Methylase_S"/>
    <property type="match status" value="1"/>
</dbReference>
<evidence type="ECO:0000256" key="9">
    <source>
        <dbReference type="ARBA" id="ARBA00023172"/>
    </source>
</evidence>
<dbReference type="GO" id="GO:0015074">
    <property type="term" value="P:DNA integration"/>
    <property type="evidence" value="ECO:0007669"/>
    <property type="project" value="UniProtKB-KW"/>
</dbReference>
<dbReference type="InterPro" id="IPR050090">
    <property type="entry name" value="Tyrosine_recombinase_XerCD"/>
</dbReference>
<dbReference type="AlphaFoldDB" id="A0A2N5J367"/>
<keyword evidence="7" id="KW-0229">DNA integration</keyword>
<evidence type="ECO:0000313" key="15">
    <source>
        <dbReference type="Proteomes" id="UP000235034"/>
    </source>
</evidence>
<dbReference type="GO" id="GO:0051301">
    <property type="term" value="P:cell division"/>
    <property type="evidence" value="ECO:0007669"/>
    <property type="project" value="UniProtKB-KW"/>
</dbReference>
<dbReference type="SUPFAM" id="SSF116734">
    <property type="entry name" value="DNA methylase specificity domain"/>
    <property type="match status" value="1"/>
</dbReference>
<dbReference type="GO" id="GO:0005737">
    <property type="term" value="C:cytoplasm"/>
    <property type="evidence" value="ECO:0007669"/>
    <property type="project" value="UniProtKB-SubCell"/>
</dbReference>
<dbReference type="GO" id="GO:0009307">
    <property type="term" value="P:DNA restriction-modification system"/>
    <property type="evidence" value="ECO:0007669"/>
    <property type="project" value="UniProtKB-KW"/>
</dbReference>
<dbReference type="SUPFAM" id="SSF56349">
    <property type="entry name" value="DNA breaking-rejoining enzymes"/>
    <property type="match status" value="1"/>
</dbReference>
<dbReference type="Gene3D" id="1.10.443.10">
    <property type="entry name" value="Intergrase catalytic core"/>
    <property type="match status" value="1"/>
</dbReference>
<accession>A0A2N5J367</accession>
<dbReference type="Proteomes" id="UP000235034">
    <property type="component" value="Unassembled WGS sequence"/>
</dbReference>
<proteinExistence type="inferred from homology"/>
<keyword evidence="4" id="KW-0132">Cell division</keyword>
<evidence type="ECO:0000256" key="6">
    <source>
        <dbReference type="ARBA" id="ARBA00022829"/>
    </source>
</evidence>
<evidence type="ECO:0000256" key="2">
    <source>
        <dbReference type="ARBA" id="ARBA00010923"/>
    </source>
</evidence>
<dbReference type="InterPro" id="IPR044946">
    <property type="entry name" value="Restrct_endonuc_typeI_TRD_sf"/>
</dbReference>
<evidence type="ECO:0000256" key="3">
    <source>
        <dbReference type="ARBA" id="ARBA00022490"/>
    </source>
</evidence>
<keyword evidence="9" id="KW-0233">DNA recombination</keyword>
<dbReference type="OrthoDB" id="3183879at2"/>
<protein>
    <submittedName>
        <fullName evidence="14">Integrase</fullName>
    </submittedName>
</protein>
<dbReference type="InterPro" id="IPR011010">
    <property type="entry name" value="DNA_brk_join_enz"/>
</dbReference>
<keyword evidence="3" id="KW-0963">Cytoplasm</keyword>
<dbReference type="EMBL" id="NMWT01000016">
    <property type="protein sequence ID" value="PLS28629.1"/>
    <property type="molecule type" value="Genomic_DNA"/>
</dbReference>
<feature type="domain" description="Core-binding (CB)" evidence="13">
    <location>
        <begin position="292"/>
        <end position="374"/>
    </location>
</feature>
<dbReference type="GO" id="GO:0007059">
    <property type="term" value="P:chromosome segregation"/>
    <property type="evidence" value="ECO:0007669"/>
    <property type="project" value="UniProtKB-KW"/>
</dbReference>
<dbReference type="InterPro" id="IPR004107">
    <property type="entry name" value="Integrase_SAM-like_N"/>
</dbReference>
<sequence length="572" mass="63901">MAKYCDVVDSIDTYGCIEDLGTVVGGATPSKKRKEYFADSGISWITPKDLSNATNLFIGHGATDITDAGYQSCSTKLMPAGSVLFSSRAPVGYVAIAAKEVCTNQGFKSVVPFNNIGTSFVFCFLKDNAKEIEKAGSGTTFIEVSSRTMRHFVAPIPSVECAQSFSSYAEPLLNAIKNNENEIAALVQLRDALLPKLMSGEIDLSKVELPMPSARTAPTNGRLPVNNFLFCGLHYTYTGIHELSERLHMVESSTIESILQAMQSVLDARQLKQLKSVLSSQLAMEALPDDAGEAKELLDSFLAAKELEGCSERTLQYYESTLAYYISKTDMPLTKVDTEQLRSYLTNYQATHTVGKVTIDNIRRILATFFSWLEDEDYIVKSPARKIRRVKTPVRVKETISDEDMERLRDGCETLRDLAIIDLLSSTGMRVGELVKLNRENIDLGERECIVQGKGNKERKAYFDARTKLHLEEYLRTRIDDDSALFVGLSGKHQRITISTVESRLRSLGRKLRLPRIHPHKFRRTMATNAIDRGMPVEQVQKLLGHVKIDTTMQYAMVSQSNVKASHRRYLG</sequence>
<evidence type="ECO:0000313" key="14">
    <source>
        <dbReference type="EMBL" id="PLS28629.1"/>
    </source>
</evidence>
<evidence type="ECO:0000259" key="12">
    <source>
        <dbReference type="PROSITE" id="PS51898"/>
    </source>
</evidence>
<comment type="subcellular location">
    <subcellularLocation>
        <location evidence="1">Cytoplasm</location>
    </subcellularLocation>
</comment>
<evidence type="ECO:0000256" key="1">
    <source>
        <dbReference type="ARBA" id="ARBA00004496"/>
    </source>
</evidence>
<dbReference type="GO" id="GO:0003677">
    <property type="term" value="F:DNA binding"/>
    <property type="evidence" value="ECO:0007669"/>
    <property type="project" value="UniProtKB-UniRule"/>
</dbReference>
<keyword evidence="6" id="KW-0159">Chromosome partition</keyword>
<gene>
    <name evidence="14" type="ORF">Uis4E_1278</name>
</gene>
<evidence type="ECO:0000256" key="4">
    <source>
        <dbReference type="ARBA" id="ARBA00022618"/>
    </source>
</evidence>
<dbReference type="Pfam" id="PF13495">
    <property type="entry name" value="Phage_int_SAM_4"/>
    <property type="match status" value="1"/>
</dbReference>
<evidence type="ECO:0000256" key="11">
    <source>
        <dbReference type="PROSITE-ProRule" id="PRU01248"/>
    </source>
</evidence>
<dbReference type="PROSITE" id="PS51898">
    <property type="entry name" value="TYR_RECOMBINASE"/>
    <property type="match status" value="1"/>
</dbReference>
<dbReference type="InterPro" id="IPR013762">
    <property type="entry name" value="Integrase-like_cat_sf"/>
</dbReference>
<evidence type="ECO:0000256" key="10">
    <source>
        <dbReference type="ARBA" id="ARBA00023306"/>
    </source>
</evidence>
<keyword evidence="5" id="KW-0680">Restriction system</keyword>
<keyword evidence="15" id="KW-1185">Reference proteome</keyword>
<evidence type="ECO:0000259" key="13">
    <source>
        <dbReference type="PROSITE" id="PS51900"/>
    </source>
</evidence>
<comment type="caution">
    <text evidence="14">The sequence shown here is derived from an EMBL/GenBank/DDBJ whole genome shotgun (WGS) entry which is preliminary data.</text>
</comment>
<dbReference type="InterPro" id="IPR044068">
    <property type="entry name" value="CB"/>
</dbReference>
<feature type="domain" description="Tyr recombinase" evidence="12">
    <location>
        <begin position="395"/>
        <end position="568"/>
    </location>
</feature>
<dbReference type="PROSITE" id="PS51900">
    <property type="entry name" value="CB"/>
    <property type="match status" value="1"/>
</dbReference>
<evidence type="ECO:0000256" key="7">
    <source>
        <dbReference type="ARBA" id="ARBA00022908"/>
    </source>
</evidence>
<dbReference type="Gene3D" id="1.10.150.130">
    <property type="match status" value="1"/>
</dbReference>
<dbReference type="Pfam" id="PF00589">
    <property type="entry name" value="Phage_integrase"/>
    <property type="match status" value="1"/>
</dbReference>
<evidence type="ECO:0000256" key="8">
    <source>
        <dbReference type="ARBA" id="ARBA00023125"/>
    </source>
</evidence>
<name>A0A2N5J367_9BIFI</name>
<comment type="similarity">
    <text evidence="2">Belongs to the type-I restriction system S methylase family.</text>
</comment>
<dbReference type="InterPro" id="IPR000055">
    <property type="entry name" value="Restrct_endonuc_typeI_TRD"/>
</dbReference>
<reference evidence="14 15" key="1">
    <citation type="submission" date="2017-07" db="EMBL/GenBank/DDBJ databases">
        <title>Bifidobacterium novel species.</title>
        <authorList>
            <person name="Lugli G.A."/>
            <person name="Milani C."/>
            <person name="Duranti S."/>
            <person name="Mangifesta M."/>
        </authorList>
    </citation>
    <scope>NUCLEOTIDE SEQUENCE [LARGE SCALE GENOMIC DNA]</scope>
    <source>
        <strain evidence="14 15">77</strain>
    </source>
</reference>
<dbReference type="GO" id="GO:0006310">
    <property type="term" value="P:DNA recombination"/>
    <property type="evidence" value="ECO:0007669"/>
    <property type="project" value="UniProtKB-KW"/>
</dbReference>
<keyword evidence="10" id="KW-0131">Cell cycle</keyword>
<dbReference type="CDD" id="cd17273">
    <property type="entry name" value="RMtype1_S_EcoJA69PI-TRD1-CR1_like"/>
    <property type="match status" value="1"/>
</dbReference>
<dbReference type="NCBIfam" id="NF040815">
    <property type="entry name" value="recomb_XerA_Arch"/>
    <property type="match status" value="1"/>
</dbReference>
<dbReference type="InterPro" id="IPR010998">
    <property type="entry name" value="Integrase_recombinase_N"/>
</dbReference>
<evidence type="ECO:0000256" key="5">
    <source>
        <dbReference type="ARBA" id="ARBA00022747"/>
    </source>
</evidence>